<dbReference type="Pfam" id="PF02096">
    <property type="entry name" value="60KD_IMP"/>
    <property type="match status" value="1"/>
</dbReference>
<evidence type="ECO:0000256" key="14">
    <source>
        <dbReference type="SAM" id="MobiDB-lite"/>
    </source>
</evidence>
<dbReference type="InterPro" id="IPR028055">
    <property type="entry name" value="YidC/Oxa/ALB_C"/>
</dbReference>
<dbReference type="Proteomes" id="UP000325273">
    <property type="component" value="Unassembled WGS sequence"/>
</dbReference>
<keyword evidence="10 13" id="KW-0143">Chaperone</keyword>
<reference evidence="17 18" key="1">
    <citation type="submission" date="2019-08" db="EMBL/GenBank/DDBJ databases">
        <title>Paraburkholderia sp. DCY113.</title>
        <authorList>
            <person name="Kang J."/>
        </authorList>
    </citation>
    <scope>NUCLEOTIDE SEQUENCE [LARGE SCALE GENOMIC DNA]</scope>
    <source>
        <strain evidence="17 18">DCY113</strain>
    </source>
</reference>
<name>A0A5B0HBY8_9BURK</name>
<keyword evidence="5 13" id="KW-1003">Cell membrane</keyword>
<dbReference type="AlphaFoldDB" id="A0A5B0HBY8"/>
<dbReference type="InterPro" id="IPR001708">
    <property type="entry name" value="YidC/ALB3/OXA1/COX18"/>
</dbReference>
<gene>
    <name evidence="13 17" type="primary">yidC</name>
    <name evidence="17" type="ORF">FVF58_11825</name>
</gene>
<dbReference type="NCBIfam" id="NF002352">
    <property type="entry name" value="PRK01318.1-3"/>
    <property type="match status" value="1"/>
</dbReference>
<keyword evidence="7 13" id="KW-0653">Protein transport</keyword>
<dbReference type="NCBIfam" id="TIGR03592">
    <property type="entry name" value="yidC_oxa1_cterm"/>
    <property type="match status" value="1"/>
</dbReference>
<keyword evidence="18" id="KW-1185">Reference proteome</keyword>
<feature type="transmembrane region" description="Helical" evidence="13">
    <location>
        <begin position="433"/>
        <end position="454"/>
    </location>
</feature>
<evidence type="ECO:0000256" key="5">
    <source>
        <dbReference type="ARBA" id="ARBA00022475"/>
    </source>
</evidence>
<dbReference type="HAMAP" id="MF_01810">
    <property type="entry name" value="YidC_type1"/>
    <property type="match status" value="1"/>
</dbReference>
<evidence type="ECO:0000259" key="15">
    <source>
        <dbReference type="Pfam" id="PF02096"/>
    </source>
</evidence>
<feature type="region of interest" description="Disordered" evidence="14">
    <location>
        <begin position="34"/>
        <end position="61"/>
    </location>
</feature>
<dbReference type="PANTHER" id="PTHR12428:SF65">
    <property type="entry name" value="CYTOCHROME C OXIDASE ASSEMBLY PROTEIN COX18, MITOCHONDRIAL"/>
    <property type="match status" value="1"/>
</dbReference>
<dbReference type="PRINTS" id="PR00701">
    <property type="entry name" value="60KDINNERMP"/>
</dbReference>
<comment type="caution">
    <text evidence="17">The sequence shown here is derived from an EMBL/GenBank/DDBJ whole genome shotgun (WGS) entry which is preliminary data.</text>
</comment>
<dbReference type="NCBIfam" id="TIGR03593">
    <property type="entry name" value="yidC_nterm"/>
    <property type="match status" value="1"/>
</dbReference>
<comment type="similarity">
    <text evidence="2 13">Belongs to the OXA1/ALB3/YidC family. Type 1 subfamily.</text>
</comment>
<evidence type="ECO:0000256" key="2">
    <source>
        <dbReference type="ARBA" id="ARBA00010527"/>
    </source>
</evidence>
<dbReference type="GO" id="GO:0005886">
    <property type="term" value="C:plasma membrane"/>
    <property type="evidence" value="ECO:0007669"/>
    <property type="project" value="UniProtKB-SubCell"/>
</dbReference>
<dbReference type="EMBL" id="VTUZ01000006">
    <property type="protein sequence ID" value="KAA1012568.1"/>
    <property type="molecule type" value="Genomic_DNA"/>
</dbReference>
<evidence type="ECO:0000256" key="10">
    <source>
        <dbReference type="ARBA" id="ARBA00023186"/>
    </source>
</evidence>
<dbReference type="Gene3D" id="2.70.98.90">
    <property type="match status" value="1"/>
</dbReference>
<evidence type="ECO:0000256" key="9">
    <source>
        <dbReference type="ARBA" id="ARBA00023136"/>
    </source>
</evidence>
<dbReference type="GO" id="GO:0032977">
    <property type="term" value="F:membrane insertase activity"/>
    <property type="evidence" value="ECO:0007669"/>
    <property type="project" value="InterPro"/>
</dbReference>
<evidence type="ECO:0000256" key="6">
    <source>
        <dbReference type="ARBA" id="ARBA00022692"/>
    </source>
</evidence>
<sequence length="552" mass="61618">MDIKRTVLWVIFFMSAVMLFDNWQRDHGRPSMFFPSATPTKTVGSAAPGTTTPGTQPADLPATHAAAPGNAPGAAQSQLVKFSTDVYTGEIDTRGGTLSRLSLVKQGDGKTPDLVITLFDRTDNHTYLARTGLLGGDFPNHNDVFTLMPNQQTELKGDEKSFSLSFESPEKGGVKVIKTYTFTRGSYVIGVDTKIQNVGTTPVSPSVYMELVRDDQPVETPRFSHTFIGPAVYTDQHHFQKMTFGDIDKNKQDYATSADNGWIAMVQHYFASAWIPQQGAKRDIYVEKIDPSLYRVGVKQPLPTIAPGQTVSVSARLFAGPEEERMLEGIAPGLELVKDYGWVTIIAKPLFWLLEKIHSYVGNWGWSIVLLTVLIKAVFFPLSAASYKSMARMKAITPRMQALRERFKGDPQKMNAALMELYKTEKVNPFGGCLPVVIQIPVFISLYWVLLSSVEMRGAPWILWIHDLSQQDPFFILPVLMAVSMFLQTKLNPTPPDPVQAKMMMFMPIAFSVMFFFFPAGLVLYYVVNNVLSIAQQYYITRMMGKTKVKPA</sequence>
<accession>A0A5B0HBY8</accession>
<dbReference type="CDD" id="cd20070">
    <property type="entry name" value="5TM_YidC_Alb3"/>
    <property type="match status" value="1"/>
</dbReference>
<evidence type="ECO:0000259" key="16">
    <source>
        <dbReference type="Pfam" id="PF14849"/>
    </source>
</evidence>
<keyword evidence="6 13" id="KW-0812">Transmembrane</keyword>
<dbReference type="InterPro" id="IPR047196">
    <property type="entry name" value="YidC_ALB_C"/>
</dbReference>
<comment type="subcellular location">
    <subcellularLocation>
        <location evidence="1">Cell inner membrane</location>
        <topology evidence="1">Multi-pass membrane protein</topology>
    </subcellularLocation>
    <subcellularLocation>
        <location evidence="13">Cell membrane</location>
        <topology evidence="13">Multi-pass membrane protein</topology>
    </subcellularLocation>
</comment>
<protein>
    <recommendedName>
        <fullName evidence="3 13">Membrane protein insertase YidC</fullName>
    </recommendedName>
    <alternativeName>
        <fullName evidence="12 13">Foldase YidC</fullName>
    </alternativeName>
    <alternativeName>
        <fullName evidence="11 13">Membrane integrase YidC</fullName>
    </alternativeName>
    <alternativeName>
        <fullName evidence="13">Membrane protein YidC</fullName>
    </alternativeName>
</protein>
<keyword evidence="8 13" id="KW-1133">Transmembrane helix</keyword>
<dbReference type="CDD" id="cd19961">
    <property type="entry name" value="EcYidC-like_peri"/>
    <property type="match status" value="1"/>
</dbReference>
<feature type="domain" description="Membrane insertase YidC N-terminal" evidence="16">
    <location>
        <begin position="80"/>
        <end position="353"/>
    </location>
</feature>
<feature type="compositionally biased region" description="Low complexity" evidence="14">
    <location>
        <begin position="42"/>
        <end position="61"/>
    </location>
</feature>
<evidence type="ECO:0000256" key="1">
    <source>
        <dbReference type="ARBA" id="ARBA00004429"/>
    </source>
</evidence>
<dbReference type="PANTHER" id="PTHR12428">
    <property type="entry name" value="OXA1"/>
    <property type="match status" value="1"/>
</dbReference>
<comment type="caution">
    <text evidence="13">Lacks conserved residue(s) required for the propagation of feature annotation.</text>
</comment>
<dbReference type="RefSeq" id="WP_149670087.1">
    <property type="nucleotide sequence ID" value="NZ_VTUZ01000006.1"/>
</dbReference>
<evidence type="ECO:0000256" key="11">
    <source>
        <dbReference type="ARBA" id="ARBA00033245"/>
    </source>
</evidence>
<comment type="subunit">
    <text evidence="13">Interacts with the Sec translocase complex via SecD. Specifically interacts with transmembrane segments of nascent integral membrane proteins during membrane integration.</text>
</comment>
<evidence type="ECO:0000256" key="4">
    <source>
        <dbReference type="ARBA" id="ARBA00022448"/>
    </source>
</evidence>
<proteinExistence type="inferred from homology"/>
<organism evidence="17 18">
    <name type="scientific">Paraburkholderia panacisoli</name>
    <dbReference type="NCBI Taxonomy" id="2603818"/>
    <lineage>
        <taxon>Bacteria</taxon>
        <taxon>Pseudomonadati</taxon>
        <taxon>Pseudomonadota</taxon>
        <taxon>Betaproteobacteria</taxon>
        <taxon>Burkholderiales</taxon>
        <taxon>Burkholderiaceae</taxon>
        <taxon>Paraburkholderia</taxon>
    </lineage>
</organism>
<dbReference type="PRINTS" id="PR01900">
    <property type="entry name" value="YIDCPROTEIN"/>
</dbReference>
<dbReference type="GO" id="GO:0051205">
    <property type="term" value="P:protein insertion into membrane"/>
    <property type="evidence" value="ECO:0007669"/>
    <property type="project" value="TreeGrafter"/>
</dbReference>
<evidence type="ECO:0000313" key="18">
    <source>
        <dbReference type="Proteomes" id="UP000325273"/>
    </source>
</evidence>
<keyword evidence="9 13" id="KW-0472">Membrane</keyword>
<evidence type="ECO:0000256" key="12">
    <source>
        <dbReference type="ARBA" id="ARBA00033342"/>
    </source>
</evidence>
<evidence type="ECO:0000313" key="17">
    <source>
        <dbReference type="EMBL" id="KAA1012568.1"/>
    </source>
</evidence>
<keyword evidence="4 13" id="KW-0813">Transport</keyword>
<evidence type="ECO:0000256" key="13">
    <source>
        <dbReference type="HAMAP-Rule" id="MF_01810"/>
    </source>
</evidence>
<dbReference type="InterPro" id="IPR019998">
    <property type="entry name" value="Membr_insert_YidC"/>
</dbReference>
<feature type="domain" description="Membrane insertase YidC/Oxa/ALB C-terminal" evidence="15">
    <location>
        <begin position="364"/>
        <end position="542"/>
    </location>
</feature>
<dbReference type="GO" id="GO:0015031">
    <property type="term" value="P:protein transport"/>
    <property type="evidence" value="ECO:0007669"/>
    <property type="project" value="UniProtKB-KW"/>
</dbReference>
<evidence type="ECO:0000256" key="8">
    <source>
        <dbReference type="ARBA" id="ARBA00022989"/>
    </source>
</evidence>
<feature type="transmembrane region" description="Helical" evidence="13">
    <location>
        <begin position="503"/>
        <end position="528"/>
    </location>
</feature>
<dbReference type="InterPro" id="IPR038221">
    <property type="entry name" value="YidC_periplasmic_sf"/>
</dbReference>
<evidence type="ECO:0000256" key="7">
    <source>
        <dbReference type="ARBA" id="ARBA00022927"/>
    </source>
</evidence>
<feature type="transmembrane region" description="Helical" evidence="13">
    <location>
        <begin position="364"/>
        <end position="384"/>
    </location>
</feature>
<dbReference type="Pfam" id="PF14849">
    <property type="entry name" value="YidC_periplas"/>
    <property type="match status" value="1"/>
</dbReference>
<dbReference type="InterPro" id="IPR028053">
    <property type="entry name" value="Membr_insert_YidC_N"/>
</dbReference>
<evidence type="ECO:0000256" key="3">
    <source>
        <dbReference type="ARBA" id="ARBA00015325"/>
    </source>
</evidence>
<dbReference type="NCBIfam" id="NF002353">
    <property type="entry name" value="PRK01318.1-4"/>
    <property type="match status" value="1"/>
</dbReference>
<comment type="function">
    <text evidence="13">Required for the insertion and/or proper folding and/or complex formation of integral membrane proteins into the membrane. Involved in integration of membrane proteins that insert both dependently and independently of the Sec translocase complex, as well as at least some lipoproteins. Aids folding of multispanning membrane proteins.</text>
</comment>